<dbReference type="SUPFAM" id="SSF55347">
    <property type="entry name" value="Glyceraldehyde-3-phosphate dehydrogenase-like, C-terminal domain"/>
    <property type="match status" value="1"/>
</dbReference>
<feature type="binding site" evidence="9">
    <location>
        <position position="12"/>
    </location>
    <ligand>
        <name>NADPH</name>
        <dbReference type="ChEBI" id="CHEBI:57783"/>
    </ligand>
</feature>
<dbReference type="EC" id="1.1.1.267" evidence="9"/>
<feature type="binding site" evidence="9">
    <location>
        <position position="10"/>
    </location>
    <ligand>
        <name>NADPH</name>
        <dbReference type="ChEBI" id="CHEBI:57783"/>
    </ligand>
</feature>
<dbReference type="RefSeq" id="WP_166510254.1">
    <property type="nucleotide sequence ID" value="NZ_VNHM01000001.1"/>
</dbReference>
<dbReference type="InterPro" id="IPR036291">
    <property type="entry name" value="NAD(P)-bd_dom_sf"/>
</dbReference>
<comment type="pathway">
    <text evidence="1 9">Isoprenoid biosynthesis; isopentenyl diphosphate biosynthesis via DXP pathway; isopentenyl diphosphate from 1-deoxy-D-xylulose 5-phosphate: step 1/6.</text>
</comment>
<evidence type="ECO:0000256" key="2">
    <source>
        <dbReference type="ARBA" id="ARBA00006825"/>
    </source>
</evidence>
<dbReference type="Pfam" id="PF02670">
    <property type="entry name" value="DXP_reductoisom"/>
    <property type="match status" value="1"/>
</dbReference>
<feature type="binding site" evidence="9">
    <location>
        <position position="13"/>
    </location>
    <ligand>
        <name>NADPH</name>
        <dbReference type="ChEBI" id="CHEBI:57783"/>
    </ligand>
</feature>
<proteinExistence type="inferred from homology"/>
<dbReference type="SUPFAM" id="SSF51735">
    <property type="entry name" value="NAD(P)-binding Rossmann-fold domains"/>
    <property type="match status" value="1"/>
</dbReference>
<dbReference type="AlphaFoldDB" id="A0A5S4ZYT3"/>
<comment type="similarity">
    <text evidence="2 9">Belongs to the DXR family.</text>
</comment>
<feature type="binding site" evidence="9">
    <location>
        <position position="148"/>
    </location>
    <ligand>
        <name>Mn(2+)</name>
        <dbReference type="ChEBI" id="CHEBI:29035"/>
    </ligand>
</feature>
<feature type="binding site" evidence="9">
    <location>
        <position position="122"/>
    </location>
    <ligand>
        <name>NADPH</name>
        <dbReference type="ChEBI" id="CHEBI:57783"/>
    </ligand>
</feature>
<evidence type="ECO:0000256" key="9">
    <source>
        <dbReference type="HAMAP-Rule" id="MF_00183"/>
    </source>
</evidence>
<feature type="binding site" evidence="9">
    <location>
        <position position="150"/>
    </location>
    <ligand>
        <name>1-deoxy-D-xylulose 5-phosphate</name>
        <dbReference type="ChEBI" id="CHEBI:57792"/>
    </ligand>
</feature>
<feature type="binding site" evidence="9">
    <location>
        <position position="38"/>
    </location>
    <ligand>
        <name>NADPH</name>
        <dbReference type="ChEBI" id="CHEBI:57783"/>
    </ligand>
</feature>
<dbReference type="GO" id="GO:0030604">
    <property type="term" value="F:1-deoxy-D-xylulose-5-phosphate reductoisomerase activity"/>
    <property type="evidence" value="ECO:0007669"/>
    <property type="project" value="UniProtKB-UniRule"/>
</dbReference>
<dbReference type="GO" id="GO:0030145">
    <property type="term" value="F:manganese ion binding"/>
    <property type="evidence" value="ECO:0007669"/>
    <property type="project" value="TreeGrafter"/>
</dbReference>
<keyword evidence="13" id="KW-0413">Isomerase</keyword>
<dbReference type="NCBIfam" id="NF009114">
    <property type="entry name" value="PRK12464.1"/>
    <property type="match status" value="1"/>
</dbReference>
<keyword evidence="14" id="KW-1185">Reference proteome</keyword>
<dbReference type="GO" id="GO:0070402">
    <property type="term" value="F:NADPH binding"/>
    <property type="evidence" value="ECO:0007669"/>
    <property type="project" value="InterPro"/>
</dbReference>
<feature type="binding site" evidence="9">
    <location>
        <position position="11"/>
    </location>
    <ligand>
        <name>NADPH</name>
        <dbReference type="ChEBI" id="CHEBI:57783"/>
    </ligand>
</feature>
<dbReference type="SUPFAM" id="SSF69055">
    <property type="entry name" value="1-deoxy-D-xylulose-5-phosphate reductoisomerase, C-terminal domain"/>
    <property type="match status" value="1"/>
</dbReference>
<feature type="binding site" evidence="9">
    <location>
        <position position="219"/>
    </location>
    <ligand>
        <name>1-deoxy-D-xylulose 5-phosphate</name>
        <dbReference type="ChEBI" id="CHEBI:57792"/>
    </ligand>
</feature>
<evidence type="ECO:0000256" key="3">
    <source>
        <dbReference type="ARBA" id="ARBA00022723"/>
    </source>
</evidence>
<feature type="binding site" evidence="9">
    <location>
        <position position="203"/>
    </location>
    <ligand>
        <name>NADPH</name>
        <dbReference type="ChEBI" id="CHEBI:57783"/>
    </ligand>
</feature>
<dbReference type="InterPro" id="IPR026877">
    <property type="entry name" value="DXPR_C"/>
</dbReference>
<feature type="domain" description="1-deoxy-D-xylulose 5-phosphate reductoisomerase C-terminal" evidence="11">
    <location>
        <begin position="144"/>
        <end position="227"/>
    </location>
</feature>
<feature type="binding site" evidence="9">
    <location>
        <position position="210"/>
    </location>
    <ligand>
        <name>1-deoxy-D-xylulose 5-phosphate</name>
        <dbReference type="ChEBI" id="CHEBI:57792"/>
    </ligand>
</feature>
<comment type="caution">
    <text evidence="13">The sequence shown here is derived from an EMBL/GenBank/DDBJ whole genome shotgun (WGS) entry which is preliminary data.</text>
</comment>
<evidence type="ECO:0000259" key="12">
    <source>
        <dbReference type="Pfam" id="PF13288"/>
    </source>
</evidence>
<keyword evidence="6 9" id="KW-0464">Manganese</keyword>
<feature type="domain" description="DXP reductoisomerase C-terminal" evidence="12">
    <location>
        <begin position="259"/>
        <end position="373"/>
    </location>
</feature>
<dbReference type="HAMAP" id="MF_00183">
    <property type="entry name" value="DXP_reductoisom"/>
    <property type="match status" value="1"/>
</dbReference>
<evidence type="ECO:0000259" key="11">
    <source>
        <dbReference type="Pfam" id="PF08436"/>
    </source>
</evidence>
<keyword evidence="5 9" id="KW-0560">Oxidoreductase</keyword>
<feature type="binding site" evidence="9">
    <location>
        <position position="123"/>
    </location>
    <ligand>
        <name>1-deoxy-D-xylulose 5-phosphate</name>
        <dbReference type="ChEBI" id="CHEBI:57792"/>
    </ligand>
</feature>
<protein>
    <recommendedName>
        <fullName evidence="9">1-deoxy-D-xylulose 5-phosphate reductoisomerase</fullName>
        <shortName evidence="9">DXP reductoisomerase</shortName>
        <ecNumber evidence="9">1.1.1.267</ecNumber>
    </recommendedName>
    <alternativeName>
        <fullName evidence="9">1-deoxyxylulose-5-phosphate reductoisomerase</fullName>
    </alternativeName>
    <alternativeName>
        <fullName evidence="9">2-C-methyl-D-erythritol 4-phosphate synthase</fullName>
    </alternativeName>
</protein>
<dbReference type="NCBIfam" id="TIGR00243">
    <property type="entry name" value="Dxr"/>
    <property type="match status" value="1"/>
</dbReference>
<keyword evidence="3 9" id="KW-0479">Metal-binding</keyword>
<dbReference type="EMBL" id="VNHM01000001">
    <property type="protein sequence ID" value="TYO97899.1"/>
    <property type="molecule type" value="Genomic_DNA"/>
</dbReference>
<sequence>MKQLAILGSTGSIGRRALQVVDNFPDDIKPVALAAGKNKQLLLEQVKKYRPRLVSLQGEEDARWLQRQVGNRKTEIFYGQEGLLAVATCPGVDTVLTAISGAVGLGPTVAAIRAGKNIALANKETLVAAGELVMCLAHEYRVNIRPVDSEHSAIWQCLHGEDGNNVARILLTASGGPFRRYNPEQMAGITPAMALNHPNWEMGAKITVDSATLMNKGLEVIEARWLFGINYDNIKVVIHPQSIIHSMVEFNDGSVLAQMGVPDMRLPIQYALFYPQRPAGDVPKLQWPVTDLTFEEPDLEKFPSLALAYRAGRIGKTMPAVLNAANEVAVHAFLTGRISFMSIPELVAAVMEEHIPVTYNSLEDILEADLWARGRADEIIVDKF</sequence>
<feature type="domain" description="1-deoxy-D-xylulose 5-phosphate reductoisomerase N-terminal" evidence="10">
    <location>
        <begin position="4"/>
        <end position="130"/>
    </location>
</feature>
<reference evidence="13 14" key="1">
    <citation type="submission" date="2019-07" db="EMBL/GenBank/DDBJ databases">
        <title>Genomic Encyclopedia of Type Strains, Phase I: the one thousand microbial genomes (KMG-I) project.</title>
        <authorList>
            <person name="Kyrpides N."/>
        </authorList>
    </citation>
    <scope>NUCLEOTIDE SEQUENCE [LARGE SCALE GENOMIC DNA]</scope>
    <source>
        <strain evidence="13 14">DSM 6562</strain>
    </source>
</reference>
<feature type="binding site" evidence="9">
    <location>
        <position position="216"/>
    </location>
    <ligand>
        <name>1-deoxy-D-xylulose 5-phosphate</name>
        <dbReference type="ChEBI" id="CHEBI:57792"/>
    </ligand>
</feature>
<evidence type="ECO:0000256" key="1">
    <source>
        <dbReference type="ARBA" id="ARBA00005094"/>
    </source>
</evidence>
<evidence type="ECO:0000313" key="14">
    <source>
        <dbReference type="Proteomes" id="UP000323166"/>
    </source>
</evidence>
<feature type="binding site" evidence="9">
    <location>
        <position position="149"/>
    </location>
    <ligand>
        <name>1-deoxy-D-xylulose 5-phosphate</name>
        <dbReference type="ChEBI" id="CHEBI:57792"/>
    </ligand>
</feature>
<dbReference type="Gene3D" id="1.10.1740.10">
    <property type="match status" value="1"/>
</dbReference>
<feature type="binding site" evidence="9">
    <location>
        <position position="197"/>
    </location>
    <ligand>
        <name>1-deoxy-D-xylulose 5-phosphate</name>
        <dbReference type="ChEBI" id="CHEBI:57792"/>
    </ligand>
</feature>
<dbReference type="Pfam" id="PF08436">
    <property type="entry name" value="DXP_redisom_C"/>
    <property type="match status" value="1"/>
</dbReference>
<comment type="catalytic activity">
    <reaction evidence="8">
        <text>2-C-methyl-D-erythritol 4-phosphate + NADP(+) = 1-deoxy-D-xylulose 5-phosphate + NADPH + H(+)</text>
        <dbReference type="Rhea" id="RHEA:13717"/>
        <dbReference type="ChEBI" id="CHEBI:15378"/>
        <dbReference type="ChEBI" id="CHEBI:57783"/>
        <dbReference type="ChEBI" id="CHEBI:57792"/>
        <dbReference type="ChEBI" id="CHEBI:58262"/>
        <dbReference type="ChEBI" id="CHEBI:58349"/>
        <dbReference type="EC" id="1.1.1.267"/>
    </reaction>
    <physiologicalReaction direction="right-to-left" evidence="8">
        <dbReference type="Rhea" id="RHEA:13719"/>
    </physiologicalReaction>
</comment>
<comment type="function">
    <text evidence="9">Catalyzes the NADPH-dependent rearrangement and reduction of 1-deoxy-D-xylulose-5-phosphate (DXP) to 2-C-methyl-D-erythritol 4-phosphate (MEP).</text>
</comment>
<evidence type="ECO:0000313" key="13">
    <source>
        <dbReference type="EMBL" id="TYO97899.1"/>
    </source>
</evidence>
<dbReference type="PIRSF" id="PIRSF006205">
    <property type="entry name" value="Dxp_reductismrs"/>
    <property type="match status" value="1"/>
</dbReference>
<evidence type="ECO:0000256" key="5">
    <source>
        <dbReference type="ARBA" id="ARBA00023002"/>
    </source>
</evidence>
<feature type="binding site" evidence="9">
    <location>
        <position position="150"/>
    </location>
    <ligand>
        <name>Mn(2+)</name>
        <dbReference type="ChEBI" id="CHEBI:29035"/>
    </ligand>
</feature>
<organism evidence="13 14">
    <name type="scientific">Desulfallas thermosapovorans DSM 6562</name>
    <dbReference type="NCBI Taxonomy" id="1121431"/>
    <lineage>
        <taxon>Bacteria</taxon>
        <taxon>Bacillati</taxon>
        <taxon>Bacillota</taxon>
        <taxon>Clostridia</taxon>
        <taxon>Eubacteriales</taxon>
        <taxon>Desulfallaceae</taxon>
        <taxon>Desulfallas</taxon>
    </lineage>
</organism>
<dbReference type="GO" id="GO:0051484">
    <property type="term" value="P:isopentenyl diphosphate biosynthetic process, methylerythritol 4-phosphate pathway involved in terpenoid biosynthetic process"/>
    <property type="evidence" value="ECO:0007669"/>
    <property type="project" value="TreeGrafter"/>
</dbReference>
<evidence type="ECO:0000256" key="4">
    <source>
        <dbReference type="ARBA" id="ARBA00022857"/>
    </source>
</evidence>
<evidence type="ECO:0000256" key="6">
    <source>
        <dbReference type="ARBA" id="ARBA00023211"/>
    </source>
</evidence>
<dbReference type="FunFam" id="3.40.50.720:FF:000045">
    <property type="entry name" value="1-deoxy-D-xylulose 5-phosphate reductoisomerase"/>
    <property type="match status" value="1"/>
</dbReference>
<dbReference type="PANTHER" id="PTHR30525:SF0">
    <property type="entry name" value="1-DEOXY-D-XYLULOSE 5-PHOSPHATE REDUCTOISOMERASE, CHLOROPLASTIC"/>
    <property type="match status" value="1"/>
</dbReference>
<keyword evidence="4 9" id="KW-0521">NADP</keyword>
<evidence type="ECO:0000259" key="10">
    <source>
        <dbReference type="Pfam" id="PF02670"/>
    </source>
</evidence>
<feature type="binding site" evidence="9">
    <location>
        <position position="36"/>
    </location>
    <ligand>
        <name>NADPH</name>
        <dbReference type="ChEBI" id="CHEBI:57783"/>
    </ligand>
</feature>
<dbReference type="UniPathway" id="UPA00056">
    <property type="reaction ID" value="UER00092"/>
</dbReference>
<evidence type="ECO:0000256" key="8">
    <source>
        <dbReference type="ARBA" id="ARBA00048543"/>
    </source>
</evidence>
<dbReference type="PANTHER" id="PTHR30525">
    <property type="entry name" value="1-DEOXY-D-XYLULOSE 5-PHOSPHATE REDUCTOISOMERASE"/>
    <property type="match status" value="1"/>
</dbReference>
<dbReference type="Proteomes" id="UP000323166">
    <property type="component" value="Unassembled WGS sequence"/>
</dbReference>
<feature type="binding site" evidence="9">
    <location>
        <position position="37"/>
    </location>
    <ligand>
        <name>NADPH</name>
        <dbReference type="ChEBI" id="CHEBI:57783"/>
    </ligand>
</feature>
<dbReference type="InterPro" id="IPR013512">
    <property type="entry name" value="DXP_reductoisomerase_N"/>
</dbReference>
<name>A0A5S4ZYT3_9FIRM</name>
<evidence type="ECO:0000256" key="7">
    <source>
        <dbReference type="ARBA" id="ARBA00023229"/>
    </source>
</evidence>
<dbReference type="GO" id="GO:0016853">
    <property type="term" value="F:isomerase activity"/>
    <property type="evidence" value="ECO:0007669"/>
    <property type="project" value="UniProtKB-KW"/>
</dbReference>
<feature type="binding site" evidence="9">
    <location>
        <position position="215"/>
    </location>
    <ligand>
        <name>1-deoxy-D-xylulose 5-phosphate</name>
        <dbReference type="ChEBI" id="CHEBI:57792"/>
    </ligand>
</feature>
<dbReference type="Pfam" id="PF13288">
    <property type="entry name" value="DXPR_C"/>
    <property type="match status" value="1"/>
</dbReference>
<dbReference type="Gene3D" id="3.40.50.720">
    <property type="entry name" value="NAD(P)-binding Rossmann-like Domain"/>
    <property type="match status" value="1"/>
</dbReference>
<accession>A0A5S4ZYT3</accession>
<keyword evidence="9" id="KW-0460">Magnesium</keyword>
<keyword evidence="7 9" id="KW-0414">Isoprene biosynthesis</keyword>
<feature type="binding site" evidence="9">
    <location>
        <position position="219"/>
    </location>
    <ligand>
        <name>Mn(2+)</name>
        <dbReference type="ChEBI" id="CHEBI:29035"/>
    </ligand>
</feature>
<dbReference type="InterPro" id="IPR036169">
    <property type="entry name" value="DXPR_C_sf"/>
</dbReference>
<gene>
    <name evidence="9" type="primary">dxr</name>
    <name evidence="13" type="ORF">LX24_00183</name>
</gene>
<comment type="cofactor">
    <cofactor evidence="9">
        <name>Mg(2+)</name>
        <dbReference type="ChEBI" id="CHEBI:18420"/>
    </cofactor>
    <cofactor evidence="9">
        <name>Mn(2+)</name>
        <dbReference type="ChEBI" id="CHEBI:29035"/>
    </cofactor>
</comment>
<feature type="binding site" evidence="9">
    <location>
        <position position="124"/>
    </location>
    <ligand>
        <name>NADPH</name>
        <dbReference type="ChEBI" id="CHEBI:57783"/>
    </ligand>
</feature>
<dbReference type="InterPro" id="IPR003821">
    <property type="entry name" value="DXP_reductoisomerase"/>
</dbReference>
<feature type="binding site" evidence="9">
    <location>
        <position position="174"/>
    </location>
    <ligand>
        <name>1-deoxy-D-xylulose 5-phosphate</name>
        <dbReference type="ChEBI" id="CHEBI:57792"/>
    </ligand>
</feature>
<dbReference type="InterPro" id="IPR013644">
    <property type="entry name" value="DXP_reductoisomerase_C"/>
</dbReference>